<dbReference type="PROSITE" id="PS50802">
    <property type="entry name" value="OTU"/>
    <property type="match status" value="1"/>
</dbReference>
<accession>A0ABD0LWN0</accession>
<evidence type="ECO:0000259" key="11">
    <source>
        <dbReference type="PROSITE" id="PS50802"/>
    </source>
</evidence>
<evidence type="ECO:0000256" key="8">
    <source>
        <dbReference type="ARBA" id="ARBA00022833"/>
    </source>
</evidence>
<evidence type="ECO:0000313" key="12">
    <source>
        <dbReference type="EMBL" id="KAK7503382.1"/>
    </source>
</evidence>
<dbReference type="Pfam" id="PF02338">
    <property type="entry name" value="OTU"/>
    <property type="match status" value="1"/>
</dbReference>
<sequence>MTSTALRLRCQTRAGIKVLEGLMPNSTIADLVVEVSRATAIPAGRLKIKLGFPPRSIDMSDIDRSLSDLQVQSGDKITADEDMSLTNSSSSTPDQSLSGSRGMSADSLLVQQLTSRRGVLQRKVVPADNSCLFTAINALMTDGTVNLSDAGELRQVIAGVVCSDPETYSEAFLGRPNQEYVEWIMNPDTWGGGIEVAILSDYFQTEIAVVDCQSARINRFGEDKNYTHRIFLLYDGVHYDPLVLEAADGSGKILETRFPSDDEDVMQQASDIAKEAQSSGQFTNVAEFSLRCLICRTPLKGQGEAQQHALSTGHDKYGEFRPQNP</sequence>
<dbReference type="CDD" id="cd22745">
    <property type="entry name" value="OTU_OTU1"/>
    <property type="match status" value="1"/>
</dbReference>
<evidence type="ECO:0000256" key="7">
    <source>
        <dbReference type="ARBA" id="ARBA00022807"/>
    </source>
</evidence>
<dbReference type="GO" id="GO:0004843">
    <property type="term" value="F:cysteine-type deubiquitinase activity"/>
    <property type="evidence" value="ECO:0007669"/>
    <property type="project" value="UniProtKB-UniRule"/>
</dbReference>
<evidence type="ECO:0000256" key="6">
    <source>
        <dbReference type="ARBA" id="ARBA00022801"/>
    </source>
</evidence>
<evidence type="ECO:0000256" key="1">
    <source>
        <dbReference type="ARBA" id="ARBA00000707"/>
    </source>
</evidence>
<keyword evidence="6 9" id="KW-0378">Hydrolase</keyword>
<gene>
    <name evidence="12" type="ORF">BaRGS_00005303</name>
</gene>
<evidence type="ECO:0000256" key="9">
    <source>
        <dbReference type="RuleBase" id="RU367104"/>
    </source>
</evidence>
<keyword evidence="8" id="KW-0862">Zinc</keyword>
<dbReference type="PANTHER" id="PTHR13312:SF0">
    <property type="entry name" value="UBIQUITIN THIOESTERASE OTU1"/>
    <property type="match status" value="1"/>
</dbReference>
<keyword evidence="7 9" id="KW-0788">Thiol protease</keyword>
<feature type="domain" description="OTU" evidence="11">
    <location>
        <begin position="120"/>
        <end position="245"/>
    </location>
</feature>
<comment type="function">
    <text evidence="9">Hydrolase that can remove conjugated ubiquitin from proteins and may therefore play an important regulatory role at the level of protein turnover by preventing degradation.</text>
</comment>
<comment type="subcellular location">
    <subcellularLocation>
        <location evidence="9">Cytoplasm</location>
    </subcellularLocation>
</comment>
<dbReference type="GO" id="GO:0008270">
    <property type="term" value="F:zinc ion binding"/>
    <property type="evidence" value="ECO:0007669"/>
    <property type="project" value="UniProtKB-KW"/>
</dbReference>
<dbReference type="SUPFAM" id="SSF54001">
    <property type="entry name" value="Cysteine proteinases"/>
    <property type="match status" value="1"/>
</dbReference>
<dbReference type="InterPro" id="IPR038765">
    <property type="entry name" value="Papain-like_cys_pep_sf"/>
</dbReference>
<evidence type="ECO:0000256" key="3">
    <source>
        <dbReference type="ARBA" id="ARBA00022723"/>
    </source>
</evidence>
<dbReference type="InterPro" id="IPR057766">
    <property type="entry name" value="Znf-C2H2_OTU1-like_C"/>
</dbReference>
<feature type="compositionally biased region" description="Polar residues" evidence="10">
    <location>
        <begin position="84"/>
        <end position="101"/>
    </location>
</feature>
<evidence type="ECO:0000313" key="13">
    <source>
        <dbReference type="Proteomes" id="UP001519460"/>
    </source>
</evidence>
<feature type="region of interest" description="Disordered" evidence="10">
    <location>
        <begin position="77"/>
        <end position="102"/>
    </location>
</feature>
<keyword evidence="2" id="KW-0645">Protease</keyword>
<dbReference type="CDD" id="cd17059">
    <property type="entry name" value="Ubl_OTU1"/>
    <property type="match status" value="1"/>
</dbReference>
<feature type="region of interest" description="Disordered" evidence="10">
    <location>
        <begin position="306"/>
        <end position="325"/>
    </location>
</feature>
<evidence type="ECO:0000256" key="2">
    <source>
        <dbReference type="ARBA" id="ARBA00022670"/>
    </source>
</evidence>
<dbReference type="Gene3D" id="3.10.20.90">
    <property type="entry name" value="Phosphatidylinositol 3-kinase Catalytic Subunit, Chain A, domain 1"/>
    <property type="match status" value="1"/>
</dbReference>
<dbReference type="PANTHER" id="PTHR13312">
    <property type="entry name" value="HIV-INDUCED PROTEIN-7-LIKE PROTEASE"/>
    <property type="match status" value="1"/>
</dbReference>
<dbReference type="InterPro" id="IPR003323">
    <property type="entry name" value="OTU_dom"/>
</dbReference>
<organism evidence="12 13">
    <name type="scientific">Batillaria attramentaria</name>
    <dbReference type="NCBI Taxonomy" id="370345"/>
    <lineage>
        <taxon>Eukaryota</taxon>
        <taxon>Metazoa</taxon>
        <taxon>Spiralia</taxon>
        <taxon>Lophotrochozoa</taxon>
        <taxon>Mollusca</taxon>
        <taxon>Gastropoda</taxon>
        <taxon>Caenogastropoda</taxon>
        <taxon>Sorbeoconcha</taxon>
        <taxon>Cerithioidea</taxon>
        <taxon>Batillariidae</taxon>
        <taxon>Batillaria</taxon>
    </lineage>
</organism>
<keyword evidence="5 9" id="KW-0833">Ubl conjugation pathway</keyword>
<dbReference type="AlphaFoldDB" id="A0ABD0LWN0"/>
<comment type="catalytic activity">
    <reaction evidence="1 9">
        <text>Thiol-dependent hydrolysis of ester, thioester, amide, peptide and isopeptide bonds formed by the C-terminal Gly of ubiquitin (a 76-residue protein attached to proteins as an intracellular targeting signal).</text>
        <dbReference type="EC" id="3.4.19.12"/>
    </reaction>
</comment>
<dbReference type="Gene3D" id="3.90.70.80">
    <property type="match status" value="1"/>
</dbReference>
<keyword evidence="3" id="KW-0479">Metal-binding</keyword>
<protein>
    <recommendedName>
        <fullName evidence="9">Ubiquitin thioesterase OTU</fullName>
        <ecNumber evidence="9">3.4.19.12</ecNumber>
    </recommendedName>
</protein>
<reference evidence="12 13" key="1">
    <citation type="journal article" date="2023" name="Sci. Data">
        <title>Genome assembly of the Korean intertidal mud-creeper Batillaria attramentaria.</title>
        <authorList>
            <person name="Patra A.K."/>
            <person name="Ho P.T."/>
            <person name="Jun S."/>
            <person name="Lee S.J."/>
            <person name="Kim Y."/>
            <person name="Won Y.J."/>
        </authorList>
    </citation>
    <scope>NUCLEOTIDE SEQUENCE [LARGE SCALE GENOMIC DNA]</scope>
    <source>
        <strain evidence="12">Wonlab-2016</strain>
    </source>
</reference>
<dbReference type="InterPro" id="IPR048857">
    <property type="entry name" value="OTU1_Ubl"/>
</dbReference>
<dbReference type="Pfam" id="PF24560">
    <property type="entry name" value="zf-C2H2_OTU1_C"/>
    <property type="match status" value="1"/>
</dbReference>
<dbReference type="EMBL" id="JACVVK020000020">
    <property type="protein sequence ID" value="KAK7503382.1"/>
    <property type="molecule type" value="Genomic_DNA"/>
</dbReference>
<evidence type="ECO:0000256" key="4">
    <source>
        <dbReference type="ARBA" id="ARBA00022771"/>
    </source>
</evidence>
<keyword evidence="9" id="KW-0963">Cytoplasm</keyword>
<dbReference type="GO" id="GO:0006508">
    <property type="term" value="P:proteolysis"/>
    <property type="evidence" value="ECO:0007669"/>
    <property type="project" value="UniProtKB-KW"/>
</dbReference>
<dbReference type="EC" id="3.4.19.12" evidence="9"/>
<comment type="caution">
    <text evidence="12">The sequence shown here is derived from an EMBL/GenBank/DDBJ whole genome shotgun (WGS) entry which is preliminary data.</text>
</comment>
<evidence type="ECO:0000256" key="5">
    <source>
        <dbReference type="ARBA" id="ARBA00022786"/>
    </source>
</evidence>
<keyword evidence="13" id="KW-1185">Reference proteome</keyword>
<keyword evidence="4" id="KW-0863">Zinc-finger</keyword>
<dbReference type="GO" id="GO:0005737">
    <property type="term" value="C:cytoplasm"/>
    <property type="evidence" value="ECO:0007669"/>
    <property type="project" value="UniProtKB-SubCell"/>
</dbReference>
<name>A0ABD0LWN0_9CAEN</name>
<dbReference type="Pfam" id="PF21403">
    <property type="entry name" value="OTU1_UBXL"/>
    <property type="match status" value="1"/>
</dbReference>
<dbReference type="Proteomes" id="UP001519460">
    <property type="component" value="Unassembled WGS sequence"/>
</dbReference>
<evidence type="ECO:0000256" key="10">
    <source>
        <dbReference type="SAM" id="MobiDB-lite"/>
    </source>
</evidence>
<proteinExistence type="predicted"/>